<accession>A0AAX4P0J3</accession>
<dbReference type="AlphaFoldDB" id="A0AAX4P0J3"/>
<proteinExistence type="predicted"/>
<organism evidence="2 3">
    <name type="scientific">Chloropicon roscoffensis</name>
    <dbReference type="NCBI Taxonomy" id="1461544"/>
    <lineage>
        <taxon>Eukaryota</taxon>
        <taxon>Viridiplantae</taxon>
        <taxon>Chlorophyta</taxon>
        <taxon>Chloropicophyceae</taxon>
        <taxon>Chloropicales</taxon>
        <taxon>Chloropicaceae</taxon>
        <taxon>Chloropicon</taxon>
    </lineage>
</organism>
<keyword evidence="3" id="KW-1185">Reference proteome</keyword>
<protein>
    <submittedName>
        <fullName evidence="2">Uncharacterized protein</fullName>
    </submittedName>
</protein>
<sequence length="185" mass="20234">MIEVETKPVEEVKKVKRKKSVKKSIVKFLKGSSSSSTSTSTKEEKPKKKEKSVSFKMDEGQVATLGASAVEAVEAAIAPVAAADEASATETVKKVEKREVDKKKLIFAATVIGMACKLIVDKAAEAKKKAAIPPPPQYTTFCSSEGAAKKLGLPQVCFRVPKKFVFQFKNKELKMDLPSLYFKKF</sequence>
<dbReference type="Proteomes" id="UP001472866">
    <property type="component" value="Chromosome 02"/>
</dbReference>
<reference evidence="2 3" key="1">
    <citation type="submission" date="2024-03" db="EMBL/GenBank/DDBJ databases">
        <title>Complete genome sequence of the green alga Chloropicon roscoffensis RCC1871.</title>
        <authorList>
            <person name="Lemieux C."/>
            <person name="Pombert J.-F."/>
            <person name="Otis C."/>
            <person name="Turmel M."/>
        </authorList>
    </citation>
    <scope>NUCLEOTIDE SEQUENCE [LARGE SCALE GENOMIC DNA]</scope>
    <source>
        <strain evidence="2 3">RCC1871</strain>
    </source>
</reference>
<feature type="compositionally biased region" description="Low complexity" evidence="1">
    <location>
        <begin position="29"/>
        <end position="40"/>
    </location>
</feature>
<dbReference type="EMBL" id="CP151502">
    <property type="protein sequence ID" value="WZN59561.1"/>
    <property type="molecule type" value="Genomic_DNA"/>
</dbReference>
<evidence type="ECO:0000313" key="3">
    <source>
        <dbReference type="Proteomes" id="UP001472866"/>
    </source>
</evidence>
<gene>
    <name evidence="2" type="ORF">HKI87_02g10870</name>
</gene>
<feature type="compositionally biased region" description="Basic and acidic residues" evidence="1">
    <location>
        <begin position="41"/>
        <end position="54"/>
    </location>
</feature>
<name>A0AAX4P0J3_9CHLO</name>
<evidence type="ECO:0000256" key="1">
    <source>
        <dbReference type="SAM" id="MobiDB-lite"/>
    </source>
</evidence>
<feature type="region of interest" description="Disordered" evidence="1">
    <location>
        <begin position="29"/>
        <end position="54"/>
    </location>
</feature>
<evidence type="ECO:0000313" key="2">
    <source>
        <dbReference type="EMBL" id="WZN59561.1"/>
    </source>
</evidence>